<sequence>MSLSSKCLGGIHQFGIHLCGAEQASPNRLTTHEADDENGSLKPLAMNFIKAKRLWAATKISRRQFHGQEKQQQQEERSKNTSKCHPIPPTSKVVTLEEWILSSPGPNRSYTSGGDLHDSGLKGSLMKFMKPRRSWAAMKIGKKQFHGQEYQQQLLKIPLRVHPSFDGEHEDFEPNSKASFPVETPMEINKSEKGQLENTSLCTNESGKMKKIVSFRNPVVADVFLLVSPQTNS</sequence>
<name>A0AAD2AHM1_9LAMI</name>
<dbReference type="Proteomes" id="UP000834106">
    <property type="component" value="Chromosome 23"/>
</dbReference>
<protein>
    <submittedName>
        <fullName evidence="2">Uncharacterized protein</fullName>
    </submittedName>
</protein>
<accession>A0AAD2AHM1</accession>
<dbReference type="EMBL" id="OU503058">
    <property type="protein sequence ID" value="CAI9787804.1"/>
    <property type="molecule type" value="Genomic_DNA"/>
</dbReference>
<dbReference type="AlphaFoldDB" id="A0AAD2AHM1"/>
<reference evidence="2" key="1">
    <citation type="submission" date="2023-05" db="EMBL/GenBank/DDBJ databases">
        <authorList>
            <person name="Huff M."/>
        </authorList>
    </citation>
    <scope>NUCLEOTIDE SEQUENCE</scope>
</reference>
<evidence type="ECO:0000313" key="2">
    <source>
        <dbReference type="EMBL" id="CAI9787804.1"/>
    </source>
</evidence>
<proteinExistence type="predicted"/>
<feature type="compositionally biased region" description="Basic and acidic residues" evidence="1">
    <location>
        <begin position="66"/>
        <end position="79"/>
    </location>
</feature>
<gene>
    <name evidence="2" type="ORF">FPE_LOCUS35234</name>
</gene>
<organism evidence="2 3">
    <name type="scientific">Fraxinus pennsylvanica</name>
    <dbReference type="NCBI Taxonomy" id="56036"/>
    <lineage>
        <taxon>Eukaryota</taxon>
        <taxon>Viridiplantae</taxon>
        <taxon>Streptophyta</taxon>
        <taxon>Embryophyta</taxon>
        <taxon>Tracheophyta</taxon>
        <taxon>Spermatophyta</taxon>
        <taxon>Magnoliopsida</taxon>
        <taxon>eudicotyledons</taxon>
        <taxon>Gunneridae</taxon>
        <taxon>Pentapetalae</taxon>
        <taxon>asterids</taxon>
        <taxon>lamiids</taxon>
        <taxon>Lamiales</taxon>
        <taxon>Oleaceae</taxon>
        <taxon>Oleeae</taxon>
        <taxon>Fraxinus</taxon>
    </lineage>
</organism>
<evidence type="ECO:0000313" key="3">
    <source>
        <dbReference type="Proteomes" id="UP000834106"/>
    </source>
</evidence>
<evidence type="ECO:0000256" key="1">
    <source>
        <dbReference type="SAM" id="MobiDB-lite"/>
    </source>
</evidence>
<keyword evidence="3" id="KW-1185">Reference proteome</keyword>
<feature type="region of interest" description="Disordered" evidence="1">
    <location>
        <begin position="63"/>
        <end position="88"/>
    </location>
</feature>